<reference evidence="5" key="2">
    <citation type="journal article" date="2021" name="Microbiome">
        <title>Successional dynamics and alternative stable states in a saline activated sludge microbial community over 9 years.</title>
        <authorList>
            <person name="Wang Y."/>
            <person name="Ye J."/>
            <person name="Ju F."/>
            <person name="Liu L."/>
            <person name="Boyd J.A."/>
            <person name="Deng Y."/>
            <person name="Parks D.H."/>
            <person name="Jiang X."/>
            <person name="Yin X."/>
            <person name="Woodcroft B.J."/>
            <person name="Tyson G.W."/>
            <person name="Hugenholtz P."/>
            <person name="Polz M.F."/>
            <person name="Zhang T."/>
        </authorList>
    </citation>
    <scope>NUCLEOTIDE SEQUENCE</scope>
    <source>
        <strain evidence="5">HKST-UBA15</strain>
    </source>
</reference>
<sequence length="274" mass="31276">MTQFDSVYQNLVREILKNGIEDENARSGYICKAIPGAHFNIDLSKGFPLLTLRKLPLKIFVAEQLWFLLGENDPEWLRPYTKIWDDFIEEDGKVTSYGYRWRKHFGRDQLSELIKHLIEKPTSRHGVVIAWDPTSDGLTGKPRKNVPCLFAFTLNIIGGKLCMHNIIRSNDVFLGLPHDVAGFALLQHIIAQELKVPVGTYSHSISNAHFYSDQYDAAEELIKRKTVHPEIQLHLPKNSLKRAEAGDVTLIDEIVEDLKLQYKPLKAIKGIKAH</sequence>
<evidence type="ECO:0000313" key="6">
    <source>
        <dbReference type="Proteomes" id="UP000745577"/>
    </source>
</evidence>
<reference evidence="5" key="1">
    <citation type="submission" date="2020-04" db="EMBL/GenBank/DDBJ databases">
        <authorList>
            <person name="Zhang T."/>
        </authorList>
    </citation>
    <scope>NUCLEOTIDE SEQUENCE</scope>
    <source>
        <strain evidence="5">HKST-UBA15</strain>
    </source>
</reference>
<keyword evidence="3" id="KW-0808">Transferase</keyword>
<dbReference type="PANTHER" id="PTHR11548">
    <property type="entry name" value="THYMIDYLATE SYNTHASE 1"/>
    <property type="match status" value="1"/>
</dbReference>
<dbReference type="Gene3D" id="3.30.572.10">
    <property type="entry name" value="Thymidylate synthase/dCMP hydroxymethylase domain"/>
    <property type="match status" value="1"/>
</dbReference>
<dbReference type="EMBL" id="JAGQLL010000053">
    <property type="protein sequence ID" value="MCA9380356.1"/>
    <property type="molecule type" value="Genomic_DNA"/>
</dbReference>
<name>A0A955L180_9BACT</name>
<dbReference type="Proteomes" id="UP000745577">
    <property type="component" value="Unassembled WGS sequence"/>
</dbReference>
<dbReference type="GO" id="GO:0004799">
    <property type="term" value="F:thymidylate synthase activity"/>
    <property type="evidence" value="ECO:0007669"/>
    <property type="project" value="UniProtKB-EC"/>
</dbReference>
<dbReference type="AlphaFoldDB" id="A0A955L180"/>
<keyword evidence="2" id="KW-0489">Methyltransferase</keyword>
<proteinExistence type="predicted"/>
<feature type="domain" description="Thymidylate synthase/dCMP hydroxymethylase" evidence="4">
    <location>
        <begin position="7"/>
        <end position="252"/>
    </location>
</feature>
<evidence type="ECO:0000259" key="4">
    <source>
        <dbReference type="Pfam" id="PF00303"/>
    </source>
</evidence>
<comment type="caution">
    <text evidence="5">The sequence shown here is derived from an EMBL/GenBank/DDBJ whole genome shotgun (WGS) entry which is preliminary data.</text>
</comment>
<dbReference type="EC" id="2.1.1.45" evidence="1"/>
<dbReference type="SUPFAM" id="SSF55831">
    <property type="entry name" value="Thymidylate synthase/dCMP hydroxymethylase"/>
    <property type="match status" value="1"/>
</dbReference>
<dbReference type="PANTHER" id="PTHR11548:SF1">
    <property type="entry name" value="THYMIDYLATE SYNTHASE 1"/>
    <property type="match status" value="1"/>
</dbReference>
<evidence type="ECO:0000313" key="5">
    <source>
        <dbReference type="EMBL" id="MCA9380356.1"/>
    </source>
</evidence>
<protein>
    <recommendedName>
        <fullName evidence="1">thymidylate synthase</fullName>
        <ecNumber evidence="1">2.1.1.45</ecNumber>
    </recommendedName>
</protein>
<dbReference type="InterPro" id="IPR036926">
    <property type="entry name" value="Thymidate_synth/dCMP_Mease_sf"/>
</dbReference>
<dbReference type="InterPro" id="IPR000398">
    <property type="entry name" value="Thymidylate_synthase"/>
</dbReference>
<evidence type="ECO:0000256" key="1">
    <source>
        <dbReference type="ARBA" id="ARBA00011947"/>
    </source>
</evidence>
<dbReference type="GO" id="GO:0006231">
    <property type="term" value="P:dTMP biosynthetic process"/>
    <property type="evidence" value="ECO:0007669"/>
    <property type="project" value="InterPro"/>
</dbReference>
<dbReference type="GO" id="GO:0005829">
    <property type="term" value="C:cytosol"/>
    <property type="evidence" value="ECO:0007669"/>
    <property type="project" value="TreeGrafter"/>
</dbReference>
<evidence type="ECO:0000256" key="2">
    <source>
        <dbReference type="ARBA" id="ARBA00022603"/>
    </source>
</evidence>
<accession>A0A955L180</accession>
<gene>
    <name evidence="5" type="ORF">KC675_04220</name>
</gene>
<dbReference type="Pfam" id="PF00303">
    <property type="entry name" value="Thymidylat_synt"/>
    <property type="match status" value="1"/>
</dbReference>
<dbReference type="InterPro" id="IPR045097">
    <property type="entry name" value="Thymidate_synth/dCMP_Mease"/>
</dbReference>
<dbReference type="PRINTS" id="PR00108">
    <property type="entry name" value="THYMDSNTHASE"/>
</dbReference>
<dbReference type="InterPro" id="IPR023451">
    <property type="entry name" value="Thymidate_synth/dCMP_Mease_dom"/>
</dbReference>
<evidence type="ECO:0000256" key="3">
    <source>
        <dbReference type="ARBA" id="ARBA00022679"/>
    </source>
</evidence>
<organism evidence="5 6">
    <name type="scientific">Candidatus Dojkabacteria bacterium</name>
    <dbReference type="NCBI Taxonomy" id="2099670"/>
    <lineage>
        <taxon>Bacteria</taxon>
        <taxon>Candidatus Dojkabacteria</taxon>
    </lineage>
</organism>
<dbReference type="CDD" id="cd00351">
    <property type="entry name" value="TS_Pyrimidine_HMase"/>
    <property type="match status" value="1"/>
</dbReference>
<dbReference type="GO" id="GO:0032259">
    <property type="term" value="P:methylation"/>
    <property type="evidence" value="ECO:0007669"/>
    <property type="project" value="UniProtKB-KW"/>
</dbReference>